<evidence type="ECO:0000256" key="1">
    <source>
        <dbReference type="ARBA" id="ARBA00004141"/>
    </source>
</evidence>
<feature type="transmembrane region" description="Helical" evidence="9">
    <location>
        <begin position="247"/>
        <end position="268"/>
    </location>
</feature>
<evidence type="ECO:0000256" key="3">
    <source>
        <dbReference type="ARBA" id="ARBA00022448"/>
    </source>
</evidence>
<keyword evidence="7 9" id="KW-1133">Transmembrane helix</keyword>
<feature type="domain" description="ABC transporter" evidence="10">
    <location>
        <begin position="1317"/>
        <end position="1549"/>
    </location>
</feature>
<keyword evidence="4 9" id="KW-0812">Transmembrane</keyword>
<feature type="transmembrane region" description="Helical" evidence="9">
    <location>
        <begin position="288"/>
        <end position="316"/>
    </location>
</feature>
<dbReference type="InterPro" id="IPR027417">
    <property type="entry name" value="P-loop_NTPase"/>
</dbReference>
<comment type="caution">
    <text evidence="11">The sequence shown here is derived from an EMBL/GenBank/DDBJ whole genome shotgun (WGS) entry which is preliminary data.</text>
</comment>
<keyword evidence="6" id="KW-0067">ATP-binding</keyword>
<evidence type="ECO:0000259" key="10">
    <source>
        <dbReference type="PROSITE" id="PS50893"/>
    </source>
</evidence>
<dbReference type="Pfam" id="PF12698">
    <property type="entry name" value="ABC2_membrane_3"/>
    <property type="match status" value="2"/>
</dbReference>
<comment type="subcellular location">
    <subcellularLocation>
        <location evidence="1">Membrane</location>
        <topology evidence="1">Multi-pass membrane protein</topology>
    </subcellularLocation>
</comment>
<dbReference type="GO" id="GO:0140359">
    <property type="term" value="F:ABC-type transporter activity"/>
    <property type="evidence" value="ECO:0007669"/>
    <property type="project" value="InterPro"/>
</dbReference>
<dbReference type="InterPro" id="IPR026082">
    <property type="entry name" value="ABCA"/>
</dbReference>
<keyword evidence="3" id="KW-0813">Transport</keyword>
<feature type="transmembrane region" description="Helical" evidence="9">
    <location>
        <begin position="351"/>
        <end position="369"/>
    </location>
</feature>
<dbReference type="GO" id="GO:0005319">
    <property type="term" value="F:lipid transporter activity"/>
    <property type="evidence" value="ECO:0007669"/>
    <property type="project" value="TreeGrafter"/>
</dbReference>
<keyword evidence="8 9" id="KW-0472">Membrane</keyword>
<dbReference type="GO" id="GO:0005524">
    <property type="term" value="F:ATP binding"/>
    <property type="evidence" value="ECO:0007669"/>
    <property type="project" value="UniProtKB-KW"/>
</dbReference>
<feature type="transmembrane region" description="Helical" evidence="9">
    <location>
        <begin position="422"/>
        <end position="443"/>
    </location>
</feature>
<dbReference type="InterPro" id="IPR013525">
    <property type="entry name" value="ABC2_TM"/>
</dbReference>
<protein>
    <recommendedName>
        <fullName evidence="10">ABC transporter domain-containing protein</fullName>
    </recommendedName>
</protein>
<dbReference type="Proteomes" id="UP001295684">
    <property type="component" value="Unassembled WGS sequence"/>
</dbReference>
<dbReference type="SUPFAM" id="SSF52540">
    <property type="entry name" value="P-loop containing nucleoside triphosphate hydrolases"/>
    <property type="match status" value="2"/>
</dbReference>
<feature type="transmembrane region" description="Helical" evidence="9">
    <location>
        <begin position="322"/>
        <end position="344"/>
    </location>
</feature>
<evidence type="ECO:0000256" key="6">
    <source>
        <dbReference type="ARBA" id="ARBA00022840"/>
    </source>
</evidence>
<dbReference type="GO" id="GO:0016020">
    <property type="term" value="C:membrane"/>
    <property type="evidence" value="ECO:0007669"/>
    <property type="project" value="UniProtKB-SubCell"/>
</dbReference>
<dbReference type="FunFam" id="3.40.50.300:FF:000335">
    <property type="entry name" value="ATP binding cassette subfamily A member 5"/>
    <property type="match status" value="1"/>
</dbReference>
<organism evidence="11 12">
    <name type="scientific">Euplotes crassus</name>
    <dbReference type="NCBI Taxonomy" id="5936"/>
    <lineage>
        <taxon>Eukaryota</taxon>
        <taxon>Sar</taxon>
        <taxon>Alveolata</taxon>
        <taxon>Ciliophora</taxon>
        <taxon>Intramacronucleata</taxon>
        <taxon>Spirotrichea</taxon>
        <taxon>Hypotrichia</taxon>
        <taxon>Euplotida</taxon>
        <taxon>Euplotidae</taxon>
        <taxon>Moneuplotes</taxon>
    </lineage>
</organism>
<comment type="similarity">
    <text evidence="2">Belongs to the ABC transporter superfamily. ABCA family.</text>
</comment>
<gene>
    <name evidence="11" type="ORF">ECRASSUSDP1_LOCUS26972</name>
</gene>
<dbReference type="PROSITE" id="PS50893">
    <property type="entry name" value="ABC_TRANSPORTER_2"/>
    <property type="match status" value="2"/>
</dbReference>
<dbReference type="SMART" id="SM00382">
    <property type="entry name" value="AAA"/>
    <property type="match status" value="2"/>
</dbReference>
<evidence type="ECO:0000313" key="12">
    <source>
        <dbReference type="Proteomes" id="UP001295684"/>
    </source>
</evidence>
<feature type="transmembrane region" description="Helical" evidence="9">
    <location>
        <begin position="1254"/>
        <end position="1271"/>
    </location>
</feature>
<evidence type="ECO:0000256" key="4">
    <source>
        <dbReference type="ARBA" id="ARBA00022692"/>
    </source>
</evidence>
<reference evidence="11" key="1">
    <citation type="submission" date="2023-07" db="EMBL/GenBank/DDBJ databases">
        <authorList>
            <consortium name="AG Swart"/>
            <person name="Singh M."/>
            <person name="Singh A."/>
            <person name="Seah K."/>
            <person name="Emmerich C."/>
        </authorList>
    </citation>
    <scope>NUCLEOTIDE SEQUENCE</scope>
    <source>
        <strain evidence="11">DP1</strain>
    </source>
</reference>
<feature type="transmembrane region" description="Helical" evidence="9">
    <location>
        <begin position="1110"/>
        <end position="1134"/>
    </location>
</feature>
<feature type="domain" description="ABC transporter" evidence="10">
    <location>
        <begin position="519"/>
        <end position="748"/>
    </location>
</feature>
<evidence type="ECO:0000256" key="9">
    <source>
        <dbReference type="SAM" id="Phobius"/>
    </source>
</evidence>
<dbReference type="CDD" id="cd03263">
    <property type="entry name" value="ABC_subfamily_A"/>
    <property type="match status" value="2"/>
</dbReference>
<dbReference type="Pfam" id="PF00005">
    <property type="entry name" value="ABC_tran"/>
    <property type="match status" value="2"/>
</dbReference>
<evidence type="ECO:0000256" key="7">
    <source>
        <dbReference type="ARBA" id="ARBA00022989"/>
    </source>
</evidence>
<feature type="transmembrane region" description="Helical" evidence="9">
    <location>
        <begin position="20"/>
        <end position="44"/>
    </location>
</feature>
<feature type="transmembrane region" description="Helical" evidence="9">
    <location>
        <begin position="1067"/>
        <end position="1090"/>
    </location>
</feature>
<dbReference type="FunFam" id="3.40.50.300:FF:002275">
    <property type="entry name" value="ATP-binding cassette, subfamily A (ABC1), member 16"/>
    <property type="match status" value="1"/>
</dbReference>
<proteinExistence type="inferred from homology"/>
<feature type="transmembrane region" description="Helical" evidence="9">
    <location>
        <begin position="1146"/>
        <end position="1166"/>
    </location>
</feature>
<feature type="transmembrane region" description="Helical" evidence="9">
    <location>
        <begin position="381"/>
        <end position="401"/>
    </location>
</feature>
<name>A0AAD1Y602_EUPCR</name>
<evidence type="ECO:0000313" key="11">
    <source>
        <dbReference type="EMBL" id="CAI2385410.1"/>
    </source>
</evidence>
<accession>A0AAD1Y602</accession>
<evidence type="ECO:0000256" key="5">
    <source>
        <dbReference type="ARBA" id="ARBA00022741"/>
    </source>
</evidence>
<keyword evidence="12" id="KW-1185">Reference proteome</keyword>
<dbReference type="PANTHER" id="PTHR19229">
    <property type="entry name" value="ATP-BINDING CASSETTE TRANSPORTER SUBFAMILY A ABCA"/>
    <property type="match status" value="1"/>
</dbReference>
<sequence length="1761" mass="203876">MLLFTLCRKSFSLQYSKCFLILQFLLIVAVFFFYLFMFLIFQLIEIPEEQYLERGYQWGPQEIFGYKSFNEDSDEWFRFCHDRPIKRSIIALAPEGDPTIGIVKRIVQQEVKKFNLTVNTYENREVLWDLLKEQKEGICFGAFLPTADYQSNEYKLHLIFNDRDSVGSFDSNIPDQRDPAYNPNKNSIDLASFNKYKNGGYSYMQNVFSNAILKTISGEESSISMAIVLMKSAAMTENLFLEGSGGFFAFCVTLVFLPSAFALVYYTVEEKRSKIRELMSIMGMKDSIYWSSWFLYYFIVTTIQCLFVTSVLITVFTPMTLLFIFLYLWLFGIWIFGFSVFIGSMFPSGKAAAFSAVTLLFIISMSTKYYETEQITEVPKIFVSLIPPLGIIFASNNIVTLESNGVGVQFSNIGETIDDYKLITYYWMTLVSTVLFTCLGLYLEKILPTSPGVRKSICFPFKKSYWFGHRRRAFNRSQLNSSTQRLLSRAEHQLEYLRESYFEPPTEEEIMKKNNDQCILIENLFKEYGNDKAVRNLTAEMYEGQIFALLGHNGAGKSTIVNVLSGMVAFSQGNGYIYGHDIRTEMGNIRKILSICPQKSILFPGMTLIDHLYIFAELKGKSRSEVGSEIKELLYDLRLEPYKERYCQELSEEIQRKLSLAISLVGGSKVVFLDEPSSCMDLGSRKEMWEILHKYKTNRIIILITHYMEEADYLGDKIGIMSHGQMICSGSARFLKGKFGEGYNLHFIKEQRDVNQPLENFMKEHFPYSKKVSEVSHELVYLLPKRFESNFPEFFQKLDENLETLGVSSYEISMTTLEEVFLKIEKEAESLQENQEIHQELSDTELYPKEYNIRDQSTKKKWDTFLSHLGILFCKRLKLTSRSFSSIMLDILLPILLVTMGIMAFNSMKYFDSPERKLDPSLFPKPQRIIYNDRLINGNGSPDEIVKLMPGFGEFIASQPIRASITDDISTLESFDNQIYQLRVEEPVEPYRYGSYYFHTLDTTNNVYKVVTLVNSTSQDSSVAFTHFMYQAILRKASGDDNLKFTATTSPMPINKRFKENSKKEKSLYITSTLTLGITVIIINTLNFLLKEKTERIFHYQRLNGMNKDTYWVSNFIFDTAKIYTAFALIYTLFKAFSLQIDYIGVLLFLSPVPIVAYSYVVTLAFKNQVTANNFIFIFNFVVCGVCPFIANNYSIQEEDWVYRIAMTWTLRIFPSYCLIDGVDNLLLKEYIGYYNNLDKSPSAFSARVAGPDLLFLLFHFFFWIILLYMIQRKSWKCNCKRNNKKVILKPRYKSRDVEIINEQNRVHKIPSDSLAVKFDKCQAIINQKVLLNEISLAVGHGDCYCLLGINGAGKSITLKMLVGQTPIASGKCYVEGYNIKHELMKVRNKIGYCPQSNPIFESFTVSEHLEYYAKLKGIPKEFLKKSIKDIMRGLNLDLYKHKRAWKLSEGNKRKLSVAIALIGGPPVLLLDEPSSGMDPQSKRLMWEIITQINNGDEKASVIFTTHSMEEAETLSTNMGILVDGQIKCFGSKQDIKEKFRTEYQIEVRYNELTDIEVDELIEIHKIMDYLEKYCSNLYKTVDDNQRSLQITDEACRGILAKIFENDFAEQEFTTKGLGREIRFLLEDNKYYSLYSLIRWQDYMFKVKKSIDYFVQRFGETSLVEEVLPKCRFRIPRMGKPIGYFFNLMEQEKENLEISEYSISQANLEQIFSIYAGKRSVKYVGKRYRSSQLDRKSPSFPKEEFKKEKSADFEAGFLETP</sequence>
<feature type="transmembrane region" description="Helical" evidence="9">
    <location>
        <begin position="1172"/>
        <end position="1191"/>
    </location>
</feature>
<dbReference type="InterPro" id="IPR003439">
    <property type="entry name" value="ABC_transporter-like_ATP-bd"/>
</dbReference>
<dbReference type="EMBL" id="CAMPGE010027815">
    <property type="protein sequence ID" value="CAI2385410.1"/>
    <property type="molecule type" value="Genomic_DNA"/>
</dbReference>
<dbReference type="InterPro" id="IPR003593">
    <property type="entry name" value="AAA+_ATPase"/>
</dbReference>
<dbReference type="GO" id="GO:0016887">
    <property type="term" value="F:ATP hydrolysis activity"/>
    <property type="evidence" value="ECO:0007669"/>
    <property type="project" value="InterPro"/>
</dbReference>
<evidence type="ECO:0000256" key="8">
    <source>
        <dbReference type="ARBA" id="ARBA00023136"/>
    </source>
</evidence>
<dbReference type="Gene3D" id="3.40.50.300">
    <property type="entry name" value="P-loop containing nucleotide triphosphate hydrolases"/>
    <property type="match status" value="2"/>
</dbReference>
<keyword evidence="5" id="KW-0547">Nucleotide-binding</keyword>
<evidence type="ECO:0000256" key="2">
    <source>
        <dbReference type="ARBA" id="ARBA00008869"/>
    </source>
</evidence>